<dbReference type="NCBIfam" id="TIGR00553">
    <property type="entry name" value="pabB"/>
    <property type="match status" value="1"/>
</dbReference>
<dbReference type="PRINTS" id="PR00095">
    <property type="entry name" value="ANTSNTHASEI"/>
</dbReference>
<evidence type="ECO:0000313" key="5">
    <source>
        <dbReference type="EMBL" id="KTD52457.1"/>
    </source>
</evidence>
<evidence type="ECO:0000256" key="2">
    <source>
        <dbReference type="ARBA" id="ARBA00022679"/>
    </source>
</evidence>
<name>A0A0W0Y691_9GAMM</name>
<keyword evidence="2 5" id="KW-0808">Transferase</keyword>
<dbReference type="PATRIC" id="fig|458.5.peg.90"/>
<dbReference type="Pfam" id="PF04715">
    <property type="entry name" value="Anth_synt_I_N"/>
    <property type="match status" value="1"/>
</dbReference>
<gene>
    <name evidence="5" type="primary">pabB</name>
    <name evidence="5" type="ORF">Lrub_0089</name>
</gene>
<dbReference type="InterPro" id="IPR019999">
    <property type="entry name" value="Anth_synth_I-like"/>
</dbReference>
<evidence type="ECO:0000256" key="1">
    <source>
        <dbReference type="ARBA" id="ARBA00013139"/>
    </source>
</evidence>
<reference evidence="5 6" key="1">
    <citation type="submission" date="2015-11" db="EMBL/GenBank/DDBJ databases">
        <title>Genomic analysis of 38 Legionella species identifies large and diverse effector repertoires.</title>
        <authorList>
            <person name="Burstein D."/>
            <person name="Amaro F."/>
            <person name="Zusman T."/>
            <person name="Lifshitz Z."/>
            <person name="Cohen O."/>
            <person name="Gilbert J.A."/>
            <person name="Pupko T."/>
            <person name="Shuman H.A."/>
            <person name="Segal G."/>
        </authorList>
    </citation>
    <scope>NUCLEOTIDE SEQUENCE [LARGE SCALE GENOMIC DNA]</scope>
    <source>
        <strain evidence="5 6">WA-270A-C2</strain>
    </source>
</reference>
<dbReference type="EC" id="2.6.1.85" evidence="1"/>
<keyword evidence="6" id="KW-1185">Reference proteome</keyword>
<dbReference type="GO" id="GO:0009396">
    <property type="term" value="P:folic acid-containing compound biosynthetic process"/>
    <property type="evidence" value="ECO:0007669"/>
    <property type="project" value="InterPro"/>
</dbReference>
<protein>
    <recommendedName>
        <fullName evidence="1">aminodeoxychorismate synthase</fullName>
        <ecNumber evidence="1">2.6.1.85</ecNumber>
    </recommendedName>
</protein>
<dbReference type="EMBL" id="LNYT01000001">
    <property type="protein sequence ID" value="KTD52457.1"/>
    <property type="molecule type" value="Genomic_DNA"/>
</dbReference>
<dbReference type="AlphaFoldDB" id="A0A0W0Y691"/>
<sequence>MLSDYSLIELPYREELIDHYQALQNLPGFALLESGDRVRGRYDILTACPYETLKIESATELPGFLDRFKAALPTRSLPLDLPFQGGALGFFSYDLGCALLGIPVDKPRTLPGKSPLAHWGFYDWAIITDHQYKTVRLFSANSRADTKAIVEEASALWHRPCTARQPLNVSPFTPLVTREQYRHAFDRIQQALQDGRCYQANYTQPFLAGYEGRSWDIYTRIRRTNPVPFAACLKTDQGDLVSFSPERFMKMDHGVLLASPIKGTERRSSDPVLDEQYKERLLASEKNRAENVMIVDMMRNDFSRIAQPGTVNVPHLCDLQSFTAVHHLVSDIEAHCREGISPMEAFLSCFPGASITGAPKRESMRVIAEQELFRREAYCGSIGYFSAHGRFDTNIAIRTLITREQQISLSAGGGIVIDSDCDEEYQECFTKIAAISRELEKNG</sequence>
<feature type="domain" description="Anthranilate synthase component I N-terminal" evidence="4">
    <location>
        <begin position="15"/>
        <end position="136"/>
    </location>
</feature>
<dbReference type="InterPro" id="IPR015890">
    <property type="entry name" value="Chorismate_C"/>
</dbReference>
<dbReference type="PANTHER" id="PTHR11236:SF50">
    <property type="entry name" value="AMINODEOXYCHORISMATE SYNTHASE COMPONENT 1"/>
    <property type="match status" value="1"/>
</dbReference>
<dbReference type="GO" id="GO:0000162">
    <property type="term" value="P:L-tryptophan biosynthetic process"/>
    <property type="evidence" value="ECO:0007669"/>
    <property type="project" value="TreeGrafter"/>
</dbReference>
<accession>A0A0W0Y691</accession>
<dbReference type="SUPFAM" id="SSF56322">
    <property type="entry name" value="ADC synthase"/>
    <property type="match status" value="1"/>
</dbReference>
<dbReference type="InterPro" id="IPR005802">
    <property type="entry name" value="ADC_synth_comp_1"/>
</dbReference>
<evidence type="ECO:0000259" key="3">
    <source>
        <dbReference type="Pfam" id="PF00425"/>
    </source>
</evidence>
<dbReference type="Pfam" id="PF00425">
    <property type="entry name" value="Chorismate_bind"/>
    <property type="match status" value="1"/>
</dbReference>
<dbReference type="PANTHER" id="PTHR11236">
    <property type="entry name" value="AMINOBENZOATE/ANTHRANILATE SYNTHASE"/>
    <property type="match status" value="1"/>
</dbReference>
<feature type="domain" description="Chorismate-utilising enzyme C-terminal" evidence="3">
    <location>
        <begin position="178"/>
        <end position="431"/>
    </location>
</feature>
<dbReference type="InterPro" id="IPR006805">
    <property type="entry name" value="Anth_synth_I_N"/>
</dbReference>
<dbReference type="GO" id="GO:0046820">
    <property type="term" value="F:4-amino-4-deoxychorismate synthase activity"/>
    <property type="evidence" value="ECO:0007669"/>
    <property type="project" value="UniProtKB-EC"/>
</dbReference>
<dbReference type="Proteomes" id="UP000054608">
    <property type="component" value="Unassembled WGS sequence"/>
</dbReference>
<dbReference type="InterPro" id="IPR005801">
    <property type="entry name" value="ADC_synthase"/>
</dbReference>
<comment type="caution">
    <text evidence="5">The sequence shown here is derived from an EMBL/GenBank/DDBJ whole genome shotgun (WGS) entry which is preliminary data.</text>
</comment>
<keyword evidence="5" id="KW-0032">Aminotransferase</keyword>
<dbReference type="Gene3D" id="3.60.120.10">
    <property type="entry name" value="Anthranilate synthase"/>
    <property type="match status" value="1"/>
</dbReference>
<evidence type="ECO:0000313" key="6">
    <source>
        <dbReference type="Proteomes" id="UP000054608"/>
    </source>
</evidence>
<proteinExistence type="predicted"/>
<evidence type="ECO:0000259" key="4">
    <source>
        <dbReference type="Pfam" id="PF04715"/>
    </source>
</evidence>
<organism evidence="5 6">
    <name type="scientific">Legionella rubrilucens</name>
    <dbReference type="NCBI Taxonomy" id="458"/>
    <lineage>
        <taxon>Bacteria</taxon>
        <taxon>Pseudomonadati</taxon>
        <taxon>Pseudomonadota</taxon>
        <taxon>Gammaproteobacteria</taxon>
        <taxon>Legionellales</taxon>
        <taxon>Legionellaceae</taxon>
        <taxon>Legionella</taxon>
    </lineage>
</organism>
<dbReference type="STRING" id="458.Lrub_0089"/>